<sequence>MVFRCVDRCLDRFDNRDRARDVYLCRILNFSLISDATSERVSAELPPSGSRYVKFSFKFFRCRPDFCPTRR</sequence>
<evidence type="ECO:0000313" key="1">
    <source>
        <dbReference type="EMBL" id="TMS39680.1"/>
    </source>
</evidence>
<gene>
    <name evidence="1" type="ORF">L596_006166</name>
</gene>
<reference evidence="1" key="3">
    <citation type="journal article" date="2019" name="G3 (Bethesda)">
        <title>Hybrid Assembly of the Genome of the Entomopathogenic Nematode Steinernema carpocapsae Identifies the X-Chromosome.</title>
        <authorList>
            <person name="Serra L."/>
            <person name="Macchietto M."/>
            <person name="Macias-Munoz A."/>
            <person name="McGill C.J."/>
            <person name="Rodriguez I.M."/>
            <person name="Rodriguez B."/>
            <person name="Murad R."/>
            <person name="Mortazavi A."/>
        </authorList>
    </citation>
    <scope>NUCLEOTIDE SEQUENCE [LARGE SCALE GENOMIC DNA]</scope>
    <source>
        <strain evidence="1">ALL</strain>
    </source>
</reference>
<reference evidence="1" key="1">
    <citation type="submission" date="2013-11" db="EMBL/GenBank/DDBJ databases">
        <authorList>
            <person name="Sternberg P."/>
            <person name="Dillman A."/>
            <person name="Macchietto M."/>
        </authorList>
    </citation>
    <scope>NUCLEOTIDE SEQUENCE</scope>
    <source>
        <strain evidence="1">ALL</strain>
    </source>
</reference>
<comment type="caution">
    <text evidence="1">The sequence shown here is derived from an EMBL/GenBank/DDBJ whole genome shotgun (WGS) entry which is preliminary data.</text>
</comment>
<name>A0A4U8V1A7_STECR</name>
<organism evidence="1">
    <name type="scientific">Steinernema carpocapsae</name>
    <name type="common">Entomopathogenic nematode</name>
    <dbReference type="NCBI Taxonomy" id="34508"/>
    <lineage>
        <taxon>Eukaryota</taxon>
        <taxon>Metazoa</taxon>
        <taxon>Ecdysozoa</taxon>
        <taxon>Nematoda</taxon>
        <taxon>Chromadorea</taxon>
        <taxon>Rhabditida</taxon>
        <taxon>Tylenchina</taxon>
        <taxon>Panagrolaimomorpha</taxon>
        <taxon>Strongyloidoidea</taxon>
        <taxon>Steinernematidae</taxon>
        <taxon>Steinernema</taxon>
    </lineage>
</organism>
<dbReference type="AlphaFoldDB" id="A0A4U8V1A7"/>
<protein>
    <submittedName>
        <fullName evidence="1">Uncharacterized protein</fullName>
    </submittedName>
</protein>
<dbReference type="EMBL" id="AZBU02000001">
    <property type="protein sequence ID" value="TMS39680.1"/>
    <property type="molecule type" value="Genomic_DNA"/>
</dbReference>
<reference evidence="1" key="2">
    <citation type="journal article" date="2015" name="Genome Biol.">
        <title>Comparative genomics of Steinernema reveals deeply conserved gene regulatory networks.</title>
        <authorList>
            <person name="Dillman A.R."/>
            <person name="Macchietto M."/>
            <person name="Porter C.F."/>
            <person name="Rogers A."/>
            <person name="Williams B."/>
            <person name="Antoshechkin I."/>
            <person name="Lee M.M."/>
            <person name="Goodwin Z."/>
            <person name="Lu X."/>
            <person name="Lewis E.E."/>
            <person name="Goodrich-Blair H."/>
            <person name="Stock S.P."/>
            <person name="Adams B.J."/>
            <person name="Sternberg P.W."/>
            <person name="Mortazavi A."/>
        </authorList>
    </citation>
    <scope>NUCLEOTIDE SEQUENCE [LARGE SCALE GENOMIC DNA]</scope>
    <source>
        <strain evidence="1">ALL</strain>
    </source>
</reference>
<accession>A0A4U8V1A7</accession>
<proteinExistence type="predicted"/>